<gene>
    <name evidence="1" type="ORF">JG687_00015834</name>
</gene>
<evidence type="ECO:0000313" key="2">
    <source>
        <dbReference type="Proteomes" id="UP000688947"/>
    </source>
</evidence>
<evidence type="ECO:0000313" key="1">
    <source>
        <dbReference type="EMBL" id="KAG6947855.1"/>
    </source>
</evidence>
<sequence>MSIKSFAHLLDILAPRLEVDERQSSNSSGEEPISPCIMLMATLRYLSGGSYLDIHRTVDSDSEKEVVMADFRAISSGGVMNGCVGCVDGWLCRIKSPSARDAGDVGTGKYFSGHYCCPGINVQGECDAHCRFPGSTNDA</sequence>
<reference evidence="1" key="1">
    <citation type="submission" date="2021-01" db="EMBL/GenBank/DDBJ databases">
        <title>Phytophthora aleatoria, a newly-described species from Pinus radiata is distinct from Phytophthora cactorum isolates based on comparative genomics.</title>
        <authorList>
            <person name="Mcdougal R."/>
            <person name="Panda P."/>
            <person name="Williams N."/>
            <person name="Studholme D.J."/>
        </authorList>
    </citation>
    <scope>NUCLEOTIDE SEQUENCE</scope>
    <source>
        <strain evidence="1">NZFS 3830</strain>
    </source>
</reference>
<comment type="caution">
    <text evidence="1">The sequence shown here is derived from an EMBL/GenBank/DDBJ whole genome shotgun (WGS) entry which is preliminary data.</text>
</comment>
<protein>
    <submittedName>
        <fullName evidence="1">Uncharacterized protein</fullName>
    </submittedName>
</protein>
<dbReference type="Proteomes" id="UP000688947">
    <property type="component" value="Unassembled WGS sequence"/>
</dbReference>
<name>A0A8T1TV81_9STRA</name>
<organism evidence="1 2">
    <name type="scientific">Phytophthora cactorum</name>
    <dbReference type="NCBI Taxonomy" id="29920"/>
    <lineage>
        <taxon>Eukaryota</taxon>
        <taxon>Sar</taxon>
        <taxon>Stramenopiles</taxon>
        <taxon>Oomycota</taxon>
        <taxon>Peronosporomycetes</taxon>
        <taxon>Peronosporales</taxon>
        <taxon>Peronosporaceae</taxon>
        <taxon>Phytophthora</taxon>
    </lineage>
</organism>
<dbReference type="OrthoDB" id="109201at2759"/>
<dbReference type="EMBL" id="JAENGZ010001472">
    <property type="protein sequence ID" value="KAG6947855.1"/>
    <property type="molecule type" value="Genomic_DNA"/>
</dbReference>
<accession>A0A8T1TV81</accession>
<dbReference type="AlphaFoldDB" id="A0A8T1TV81"/>
<proteinExistence type="predicted"/>